<dbReference type="AlphaFoldDB" id="A0A4S4NL32"/>
<evidence type="ECO:0000256" key="8">
    <source>
        <dbReference type="SAM" id="SignalP"/>
    </source>
</evidence>
<dbReference type="InterPro" id="IPR050738">
    <property type="entry name" value="Sulfatase"/>
</dbReference>
<comment type="cofactor">
    <cofactor evidence="1">
        <name>Ca(2+)</name>
        <dbReference type="ChEBI" id="CHEBI:29108"/>
    </cofactor>
</comment>
<evidence type="ECO:0000256" key="7">
    <source>
        <dbReference type="ARBA" id="ARBA00023180"/>
    </source>
</evidence>
<dbReference type="PANTHER" id="PTHR42693">
    <property type="entry name" value="ARYLSULFATASE FAMILY MEMBER"/>
    <property type="match status" value="1"/>
</dbReference>
<evidence type="ECO:0000256" key="1">
    <source>
        <dbReference type="ARBA" id="ARBA00001913"/>
    </source>
</evidence>
<gene>
    <name evidence="10" type="ORF">E4021_07085</name>
</gene>
<dbReference type="InterPro" id="IPR024607">
    <property type="entry name" value="Sulfatase_CS"/>
</dbReference>
<dbReference type="Proteomes" id="UP000308528">
    <property type="component" value="Unassembled WGS sequence"/>
</dbReference>
<organism evidence="10 11">
    <name type="scientific">Neolewinella litorea</name>
    <dbReference type="NCBI Taxonomy" id="2562452"/>
    <lineage>
        <taxon>Bacteria</taxon>
        <taxon>Pseudomonadati</taxon>
        <taxon>Bacteroidota</taxon>
        <taxon>Saprospiria</taxon>
        <taxon>Saprospirales</taxon>
        <taxon>Lewinellaceae</taxon>
        <taxon>Neolewinella</taxon>
    </lineage>
</organism>
<keyword evidence="11" id="KW-1185">Reference proteome</keyword>
<dbReference type="EMBL" id="SRSF01000002">
    <property type="protein sequence ID" value="THH40492.1"/>
    <property type="molecule type" value="Genomic_DNA"/>
</dbReference>
<dbReference type="RefSeq" id="WP_136457805.1">
    <property type="nucleotide sequence ID" value="NZ_SRSF01000002.1"/>
</dbReference>
<feature type="signal peptide" evidence="8">
    <location>
        <begin position="1"/>
        <end position="19"/>
    </location>
</feature>
<dbReference type="PANTHER" id="PTHR42693:SF11">
    <property type="entry name" value="ARYLSULFATASE A"/>
    <property type="match status" value="1"/>
</dbReference>
<evidence type="ECO:0000256" key="3">
    <source>
        <dbReference type="ARBA" id="ARBA00022723"/>
    </source>
</evidence>
<evidence type="ECO:0000256" key="5">
    <source>
        <dbReference type="ARBA" id="ARBA00022801"/>
    </source>
</evidence>
<name>A0A4S4NL32_9BACT</name>
<dbReference type="Gene3D" id="3.40.720.10">
    <property type="entry name" value="Alkaline Phosphatase, subunit A"/>
    <property type="match status" value="1"/>
</dbReference>
<evidence type="ECO:0000259" key="9">
    <source>
        <dbReference type="Pfam" id="PF00884"/>
    </source>
</evidence>
<feature type="chain" id="PRO_5020971182" evidence="8">
    <location>
        <begin position="20"/>
        <end position="465"/>
    </location>
</feature>
<dbReference type="FunFam" id="3.40.720.10:FF:000023">
    <property type="entry name" value="Arylsulfatase A"/>
    <property type="match status" value="1"/>
</dbReference>
<evidence type="ECO:0000256" key="2">
    <source>
        <dbReference type="ARBA" id="ARBA00008779"/>
    </source>
</evidence>
<evidence type="ECO:0000256" key="6">
    <source>
        <dbReference type="ARBA" id="ARBA00022837"/>
    </source>
</evidence>
<keyword evidence="6" id="KW-0106">Calcium</keyword>
<keyword evidence="4 8" id="KW-0732">Signal</keyword>
<dbReference type="Pfam" id="PF14707">
    <property type="entry name" value="Sulfatase_C"/>
    <property type="match status" value="1"/>
</dbReference>
<sequence length="465" mass="51491">MRALLLLFPLLCCFSGLSAQDKSGPPNFVVIFTDDLGYGDLSSYGHPTIRTPRLDEMGREGQRWTNFYVAANVCTPSRAALLTGRYPVRSGMSSDRHRVLFPNSTGGLPASEITLAEQLKSAGYATAAIGKWHLGHLPQYLPTAHGFDTYFGIPYSNDMDLSSPLPYHEFWRQSHDSIRVENFNVPLLRDTLVVEQPADQRTITRRYTQEAMDFIKSHAGGPFFVYLAHNLPHVPLFASDDFLGSSERGLYGDVVEEIDDGVGRILDLLRAEGLAENTIVVFTSDNGPWRSYGLDGGSPGPFRAGKGTTWEGGHRVPAVFWGPGRIAPGTVRSMGSTLDLFTTFSALAGVALPDDRIIDGLDLSPTLLQGHDSPRQEMIFYRGQTPYAMRLGQYKAHFITEGAYGQFGEREVHEPPLLYHLGYDPGETTDIAPQHPEVIQQIAERLDQHRATITPVKNQLAERKN</sequence>
<dbReference type="CDD" id="cd16026">
    <property type="entry name" value="GALNS_like"/>
    <property type="match status" value="1"/>
</dbReference>
<dbReference type="OrthoDB" id="9764377at2"/>
<evidence type="ECO:0000256" key="4">
    <source>
        <dbReference type="ARBA" id="ARBA00022729"/>
    </source>
</evidence>
<keyword evidence="5" id="KW-0378">Hydrolase</keyword>
<protein>
    <submittedName>
        <fullName evidence="10">Arylsulfatase</fullName>
    </submittedName>
</protein>
<dbReference type="Gene3D" id="3.30.1120.10">
    <property type="match status" value="1"/>
</dbReference>
<dbReference type="SUPFAM" id="SSF53649">
    <property type="entry name" value="Alkaline phosphatase-like"/>
    <property type="match status" value="1"/>
</dbReference>
<dbReference type="Pfam" id="PF00884">
    <property type="entry name" value="Sulfatase"/>
    <property type="match status" value="1"/>
</dbReference>
<proteinExistence type="inferred from homology"/>
<dbReference type="PROSITE" id="PS00149">
    <property type="entry name" value="SULFATASE_2"/>
    <property type="match status" value="1"/>
</dbReference>
<dbReference type="InterPro" id="IPR017850">
    <property type="entry name" value="Alkaline_phosphatase_core_sf"/>
</dbReference>
<keyword evidence="3" id="KW-0479">Metal-binding</keyword>
<comment type="similarity">
    <text evidence="2">Belongs to the sulfatase family.</text>
</comment>
<dbReference type="GO" id="GO:0046872">
    <property type="term" value="F:metal ion binding"/>
    <property type="evidence" value="ECO:0007669"/>
    <property type="project" value="UniProtKB-KW"/>
</dbReference>
<feature type="domain" description="Sulfatase N-terminal" evidence="9">
    <location>
        <begin position="26"/>
        <end position="350"/>
    </location>
</feature>
<reference evidence="10 11" key="1">
    <citation type="submission" date="2019-04" db="EMBL/GenBank/DDBJ databases">
        <title>Lewinella litorea sp. nov., isolated from a marine sand.</title>
        <authorList>
            <person name="Yoon J.-H."/>
        </authorList>
    </citation>
    <scope>NUCLEOTIDE SEQUENCE [LARGE SCALE GENOMIC DNA]</scope>
    <source>
        <strain evidence="10 11">HSMS-39</strain>
    </source>
</reference>
<dbReference type="InterPro" id="IPR000917">
    <property type="entry name" value="Sulfatase_N"/>
</dbReference>
<dbReference type="GO" id="GO:0004065">
    <property type="term" value="F:arylsulfatase activity"/>
    <property type="evidence" value="ECO:0007669"/>
    <property type="project" value="TreeGrafter"/>
</dbReference>
<evidence type="ECO:0000313" key="11">
    <source>
        <dbReference type="Proteomes" id="UP000308528"/>
    </source>
</evidence>
<evidence type="ECO:0000313" key="10">
    <source>
        <dbReference type="EMBL" id="THH40492.1"/>
    </source>
</evidence>
<comment type="caution">
    <text evidence="10">The sequence shown here is derived from an EMBL/GenBank/DDBJ whole genome shotgun (WGS) entry which is preliminary data.</text>
</comment>
<accession>A0A4S4NL32</accession>
<keyword evidence="7" id="KW-0325">Glycoprotein</keyword>